<proteinExistence type="predicted"/>
<dbReference type="AlphaFoldDB" id="A0A556PQW2"/>
<gene>
    <name evidence="4" type="ORF">FPQ13_03540</name>
</gene>
<dbReference type="RefSeq" id="WP_144087939.1">
    <property type="nucleotide sequence ID" value="NZ_VMHE01000003.1"/>
</dbReference>
<feature type="domain" description="DUF4097" evidence="2">
    <location>
        <begin position="159"/>
        <end position="351"/>
    </location>
</feature>
<dbReference type="InterPro" id="IPR053959">
    <property type="entry name" value="YvlB/LiaX_N"/>
</dbReference>
<dbReference type="OrthoDB" id="2240743at2"/>
<evidence type="ECO:0000313" key="5">
    <source>
        <dbReference type="Proteomes" id="UP000316425"/>
    </source>
</evidence>
<name>A0A556PQW2_9BACI</name>
<dbReference type="Pfam" id="PF22746">
    <property type="entry name" value="SHOCT-like_DUF2089-C"/>
    <property type="match status" value="1"/>
</dbReference>
<evidence type="ECO:0000256" key="1">
    <source>
        <dbReference type="SAM" id="MobiDB-lite"/>
    </source>
</evidence>
<feature type="domain" description="YvlB/LiaX N-terminal" evidence="3">
    <location>
        <begin position="3"/>
        <end position="32"/>
    </location>
</feature>
<accession>A0A556PQW2</accession>
<evidence type="ECO:0000259" key="3">
    <source>
        <dbReference type="Pfam" id="PF22746"/>
    </source>
</evidence>
<comment type="caution">
    <text evidence="4">The sequence shown here is derived from an EMBL/GenBank/DDBJ whole genome shotgun (WGS) entry which is preliminary data.</text>
</comment>
<feature type="region of interest" description="Disordered" evidence="1">
    <location>
        <begin position="21"/>
        <end position="49"/>
    </location>
</feature>
<dbReference type="InterPro" id="IPR025164">
    <property type="entry name" value="Toastrack_DUF4097"/>
</dbReference>
<evidence type="ECO:0000313" key="4">
    <source>
        <dbReference type="EMBL" id="TSJ66778.1"/>
    </source>
</evidence>
<keyword evidence="5" id="KW-1185">Reference proteome</keyword>
<dbReference type="EMBL" id="VMHE01000003">
    <property type="protein sequence ID" value="TSJ66778.1"/>
    <property type="molecule type" value="Genomic_DNA"/>
</dbReference>
<sequence length="361" mass="41290">MSEKRKRILKLLEEGQITSDEADRLLSESEETEAEKNRQKNTGEGYTQERFKQDVRSFTEGVKNFLDDTFQRIKDGPFEFNFQQMDIHRKYTFPVSEVNHLDFDLFNTTLEFLPIRSSEIVIDCKAKVYKENDQQKAEEYFDRHANIGLVEDTLRFETNNKNIQTKLVIYLPKKKYDKVSFKAMNGSMKFLSTHFEQASISTINGSITMDQYTGDALYVETKHGSIKLDDAEFNKAKLAATTGSVYVDGSMEDLDIYVVTGSVRNYIRNQQVKSLAVEAMTGSIQVYMPGDIPVIGSANTSIGNVDIQLKDVMKTNMDEHLMKKQVQFHNTDGEGEYFDIDLSTKTGSIKVNPIIDKKEND</sequence>
<organism evidence="4 5">
    <name type="scientific">Allobacillus salarius</name>
    <dbReference type="NCBI Taxonomy" id="1955272"/>
    <lineage>
        <taxon>Bacteria</taxon>
        <taxon>Bacillati</taxon>
        <taxon>Bacillota</taxon>
        <taxon>Bacilli</taxon>
        <taxon>Bacillales</taxon>
        <taxon>Bacillaceae</taxon>
        <taxon>Allobacillus</taxon>
    </lineage>
</organism>
<reference evidence="4 5" key="1">
    <citation type="submission" date="2019-07" db="EMBL/GenBank/DDBJ databases">
        <title>Allobacillus sp. nov. SKP isolated from shrimp paste of Euphausiacea.</title>
        <authorList>
            <person name="Kanchanasin P."/>
            <person name="Tanasupawat S."/>
            <person name="Shi W."/>
            <person name="Wu L."/>
            <person name="Ma J."/>
        </authorList>
    </citation>
    <scope>NUCLEOTIDE SEQUENCE [LARGE SCALE GENOMIC DNA]</scope>
    <source>
        <strain evidence="4 5">SKP4-8</strain>
    </source>
</reference>
<evidence type="ECO:0000259" key="2">
    <source>
        <dbReference type="Pfam" id="PF13349"/>
    </source>
</evidence>
<dbReference type="Pfam" id="PF13349">
    <property type="entry name" value="DUF4097"/>
    <property type="match status" value="1"/>
</dbReference>
<protein>
    <submittedName>
        <fullName evidence="4">DUF4097 domain-containing protein</fullName>
    </submittedName>
</protein>
<dbReference type="Proteomes" id="UP000316425">
    <property type="component" value="Unassembled WGS sequence"/>
</dbReference>